<name>A0A4U8UMA7_STECR</name>
<feature type="compositionally biased region" description="Low complexity" evidence="1">
    <location>
        <begin position="9"/>
        <end position="27"/>
    </location>
</feature>
<sequence>MSVDILPCSSVPSHSQQQPQQQEIVQEMIEPSAPKTASVSKSRSQQQASNQQRYETSAAFKHTVALAVIARLQQWCRQLFWLTIICVMGCCGELSSKDRAKTIQHVRRTISQSAKRSVAEIEMQLLRHLTSPQTAYLRSSRGLKKRGPSRPPSPQLFDIREESENLETEC</sequence>
<dbReference type="EMBL" id="CM016762">
    <property type="protein sequence ID" value="TMS33951.1"/>
    <property type="molecule type" value="Genomic_DNA"/>
</dbReference>
<accession>A0A4U8UMA7</accession>
<proteinExistence type="predicted"/>
<dbReference type="Proteomes" id="UP000298663">
    <property type="component" value="Chromosome X"/>
</dbReference>
<dbReference type="AlphaFoldDB" id="A0A4U8UMA7"/>
<organism evidence="2 3">
    <name type="scientific">Steinernema carpocapsae</name>
    <name type="common">Entomopathogenic nematode</name>
    <dbReference type="NCBI Taxonomy" id="34508"/>
    <lineage>
        <taxon>Eukaryota</taxon>
        <taxon>Metazoa</taxon>
        <taxon>Ecdysozoa</taxon>
        <taxon>Nematoda</taxon>
        <taxon>Chromadorea</taxon>
        <taxon>Rhabditida</taxon>
        <taxon>Tylenchina</taxon>
        <taxon>Panagrolaimomorpha</taxon>
        <taxon>Strongyloidoidea</taxon>
        <taxon>Steinernematidae</taxon>
        <taxon>Steinernema</taxon>
    </lineage>
</organism>
<protein>
    <submittedName>
        <fullName evidence="2">Uncharacterized protein</fullName>
    </submittedName>
</protein>
<dbReference type="OrthoDB" id="5863856at2759"/>
<keyword evidence="3" id="KW-1185">Reference proteome</keyword>
<feature type="compositionally biased region" description="Low complexity" evidence="1">
    <location>
        <begin position="40"/>
        <end position="50"/>
    </location>
</feature>
<reference evidence="2 3" key="1">
    <citation type="journal article" date="2015" name="Genome Biol.">
        <title>Comparative genomics of Steinernema reveals deeply conserved gene regulatory networks.</title>
        <authorList>
            <person name="Dillman A.R."/>
            <person name="Macchietto M."/>
            <person name="Porter C.F."/>
            <person name="Rogers A."/>
            <person name="Williams B."/>
            <person name="Antoshechkin I."/>
            <person name="Lee M.M."/>
            <person name="Goodwin Z."/>
            <person name="Lu X."/>
            <person name="Lewis E.E."/>
            <person name="Goodrich-Blair H."/>
            <person name="Stock S.P."/>
            <person name="Adams B.J."/>
            <person name="Sternberg P.W."/>
            <person name="Mortazavi A."/>
        </authorList>
    </citation>
    <scope>NUCLEOTIDE SEQUENCE [LARGE SCALE GENOMIC DNA]</scope>
    <source>
        <strain evidence="2 3">ALL</strain>
    </source>
</reference>
<evidence type="ECO:0000256" key="1">
    <source>
        <dbReference type="SAM" id="MobiDB-lite"/>
    </source>
</evidence>
<feature type="region of interest" description="Disordered" evidence="1">
    <location>
        <begin position="136"/>
        <end position="170"/>
    </location>
</feature>
<feature type="region of interest" description="Disordered" evidence="1">
    <location>
        <begin position="1"/>
        <end position="50"/>
    </location>
</feature>
<evidence type="ECO:0000313" key="2">
    <source>
        <dbReference type="EMBL" id="TMS33951.1"/>
    </source>
</evidence>
<comment type="caution">
    <text evidence="2">The sequence shown here is derived from an EMBL/GenBank/DDBJ whole genome shotgun (WGS) entry which is preliminary data.</text>
</comment>
<gene>
    <name evidence="2" type="ORF">L596_001629</name>
</gene>
<evidence type="ECO:0000313" key="3">
    <source>
        <dbReference type="Proteomes" id="UP000298663"/>
    </source>
</evidence>
<dbReference type="EMBL" id="AZBU02000001">
    <property type="protein sequence ID" value="TMS33951.1"/>
    <property type="molecule type" value="Genomic_DNA"/>
</dbReference>
<reference evidence="2 3" key="2">
    <citation type="journal article" date="2019" name="G3 (Bethesda)">
        <title>Hybrid Assembly of the Genome of the Entomopathogenic Nematode Steinernema carpocapsae Identifies the X-Chromosome.</title>
        <authorList>
            <person name="Serra L."/>
            <person name="Macchietto M."/>
            <person name="Macias-Munoz A."/>
            <person name="McGill C.J."/>
            <person name="Rodriguez I.M."/>
            <person name="Rodriguez B."/>
            <person name="Murad R."/>
            <person name="Mortazavi A."/>
        </authorList>
    </citation>
    <scope>NUCLEOTIDE SEQUENCE [LARGE SCALE GENOMIC DNA]</scope>
    <source>
        <strain evidence="2 3">ALL</strain>
    </source>
</reference>